<evidence type="ECO:0000259" key="2">
    <source>
        <dbReference type="Pfam" id="PF03629"/>
    </source>
</evidence>
<dbReference type="Proteomes" id="UP000245880">
    <property type="component" value="Unassembled WGS sequence"/>
</dbReference>
<keyword evidence="4" id="KW-1185">Reference proteome</keyword>
<feature type="domain" description="Sialate O-acetylesterase" evidence="2">
    <location>
        <begin position="125"/>
        <end position="316"/>
    </location>
</feature>
<dbReference type="SUPFAM" id="SSF52266">
    <property type="entry name" value="SGNH hydrolase"/>
    <property type="match status" value="1"/>
</dbReference>
<dbReference type="NCBIfam" id="TIGR04183">
    <property type="entry name" value="Por_Secre_tail"/>
    <property type="match status" value="1"/>
</dbReference>
<comment type="caution">
    <text evidence="3">The sequence shown here is derived from an EMBL/GenBank/DDBJ whole genome shotgun (WGS) entry which is preliminary data.</text>
</comment>
<dbReference type="InterPro" id="IPR026444">
    <property type="entry name" value="Secre_tail"/>
</dbReference>
<dbReference type="OrthoDB" id="1488710at2"/>
<organism evidence="3 4">
    <name type="scientific">Dyadobacter jejuensis</name>
    <dbReference type="NCBI Taxonomy" id="1082580"/>
    <lineage>
        <taxon>Bacteria</taxon>
        <taxon>Pseudomonadati</taxon>
        <taxon>Bacteroidota</taxon>
        <taxon>Cytophagia</taxon>
        <taxon>Cytophagales</taxon>
        <taxon>Spirosomataceae</taxon>
        <taxon>Dyadobacter</taxon>
    </lineage>
</organism>
<dbReference type="RefSeq" id="WP_109677344.1">
    <property type="nucleotide sequence ID" value="NZ_QGDT01000015.1"/>
</dbReference>
<dbReference type="EMBL" id="QGDT01000015">
    <property type="protein sequence ID" value="PWJ54989.1"/>
    <property type="molecule type" value="Genomic_DNA"/>
</dbReference>
<name>A0A316AC46_9BACT</name>
<evidence type="ECO:0000256" key="1">
    <source>
        <dbReference type="ARBA" id="ARBA00022801"/>
    </source>
</evidence>
<sequence>MKYRILYIFLGLVANGWASKHSFGQIVLTSPIPQQVVQRNLGDSATCAISGYALYPYQRISLSLAPLSPAGRRTVQITVPQEQLTQGLIRTTLKQQSGWYRLIAIGTRPDGTEDTTTVERVGIGEVFLIAGNSNAMGVQDLGAKSASDNVISFDSVNKHLDAYNITVAKDQPMHAPKFSPLHSDHYAYPAGETSWLWGELGDHIYQRYGTPVLFVNAGWAAANSMNYKEAASGQDTYNHYVGRNWPYRQPYTNIVNSLRYFHSWLGIRAVLWSHGENDAYDLGIDQNSYFDNIKFLIDQSRTDYPQPIPWVIGQSTVTFNENEPYPPVISAQKALGTLVGFNTWPGPNSDTIQVPRPGHGHFENVPNGVQGLTLAAQAWNRSLSDRFFSDMAPFQPQAYLYGGLVPSQTYPGALFAMPFSITIDSLNQLPIVAELLSAQGAFVGYVGEDATSPITIGLPKTLGPGSYRIRLVTKDQRLIGGTSAPFDVVTNGSSNLLTRGLKTNKKTNGTEISWLLSADPGLDKVILRKSVDRIHYSDLHIFGAIENRNNSFVYSYIDTETTHQTVYYEIVYQYQDGSYASGGQVVAFGTPGTDQYTAFPNPVVDQHFYIRPRQEGNQPLFQLYDLQGRVHPIHIDTNAIIGLIKIRPLHPLSTGKYILQIADKHGKSHQSIVFY</sequence>
<dbReference type="GO" id="GO:0016788">
    <property type="term" value="F:hydrolase activity, acting on ester bonds"/>
    <property type="evidence" value="ECO:0007669"/>
    <property type="project" value="UniProtKB-ARBA"/>
</dbReference>
<dbReference type="Gene3D" id="3.40.50.1110">
    <property type="entry name" value="SGNH hydrolase"/>
    <property type="match status" value="1"/>
</dbReference>
<protein>
    <submittedName>
        <fullName evidence="3">Putative secreted protein (Por secretion system target)</fullName>
    </submittedName>
</protein>
<dbReference type="InterPro" id="IPR036514">
    <property type="entry name" value="SGNH_hydro_sf"/>
</dbReference>
<evidence type="ECO:0000313" key="4">
    <source>
        <dbReference type="Proteomes" id="UP000245880"/>
    </source>
</evidence>
<dbReference type="Pfam" id="PF03629">
    <property type="entry name" value="SASA"/>
    <property type="match status" value="1"/>
</dbReference>
<reference evidence="3 4" key="1">
    <citation type="submission" date="2018-03" db="EMBL/GenBank/DDBJ databases">
        <title>Genomic Encyclopedia of Archaeal and Bacterial Type Strains, Phase II (KMG-II): from individual species to whole genera.</title>
        <authorList>
            <person name="Goeker M."/>
        </authorList>
    </citation>
    <scope>NUCLEOTIDE SEQUENCE [LARGE SCALE GENOMIC DNA]</scope>
    <source>
        <strain evidence="3 4">DSM 100346</strain>
    </source>
</reference>
<evidence type="ECO:0000313" key="3">
    <source>
        <dbReference type="EMBL" id="PWJ54989.1"/>
    </source>
</evidence>
<dbReference type="InterPro" id="IPR005181">
    <property type="entry name" value="SASA"/>
</dbReference>
<proteinExistence type="predicted"/>
<gene>
    <name evidence="3" type="ORF">CLV98_1158</name>
</gene>
<keyword evidence="1" id="KW-0378">Hydrolase</keyword>
<accession>A0A316AC46</accession>
<dbReference type="AlphaFoldDB" id="A0A316AC46"/>